<feature type="non-terminal residue" evidence="2">
    <location>
        <position position="1"/>
    </location>
</feature>
<keyword evidence="3" id="KW-1185">Reference proteome</keyword>
<dbReference type="InterPro" id="IPR058353">
    <property type="entry name" value="DUF8040"/>
</dbReference>
<proteinExistence type="predicted"/>
<evidence type="ECO:0000313" key="2">
    <source>
        <dbReference type="EMBL" id="KIJ10670.1"/>
    </source>
</evidence>
<reference evidence="2 3" key="1">
    <citation type="submission" date="2014-06" db="EMBL/GenBank/DDBJ databases">
        <authorList>
            <consortium name="DOE Joint Genome Institute"/>
            <person name="Kuo A."/>
            <person name="Kohler A."/>
            <person name="Nagy L.G."/>
            <person name="Floudas D."/>
            <person name="Copeland A."/>
            <person name="Barry K.W."/>
            <person name="Cichocki N."/>
            <person name="Veneault-Fourrey C."/>
            <person name="LaButti K."/>
            <person name="Lindquist E.A."/>
            <person name="Lipzen A."/>
            <person name="Lundell T."/>
            <person name="Morin E."/>
            <person name="Murat C."/>
            <person name="Sun H."/>
            <person name="Tunlid A."/>
            <person name="Henrissat B."/>
            <person name="Grigoriev I.V."/>
            <person name="Hibbett D.S."/>
            <person name="Martin F."/>
            <person name="Nordberg H.P."/>
            <person name="Cantor M.N."/>
            <person name="Hua S.X."/>
        </authorList>
    </citation>
    <scope>NUCLEOTIDE SEQUENCE [LARGE SCALE GENOMIC DNA]</scope>
    <source>
        <strain evidence="2 3">ATCC 200175</strain>
    </source>
</reference>
<evidence type="ECO:0000313" key="3">
    <source>
        <dbReference type="Proteomes" id="UP000053647"/>
    </source>
</evidence>
<dbReference type="Proteomes" id="UP000053647">
    <property type="component" value="Unassembled WGS sequence"/>
</dbReference>
<feature type="domain" description="DUF8040" evidence="1">
    <location>
        <begin position="3"/>
        <end position="63"/>
    </location>
</feature>
<protein>
    <submittedName>
        <fullName evidence="2">Unplaced genomic scaffold PAXINscaffold_77, whole genome shotgun sequence</fullName>
    </submittedName>
</protein>
<name>A0A0C9T4U3_PAXIN</name>
<dbReference type="Pfam" id="PF26138">
    <property type="entry name" value="DUF8040"/>
    <property type="match status" value="1"/>
</dbReference>
<feature type="non-terminal residue" evidence="2">
    <location>
        <position position="63"/>
    </location>
</feature>
<organism evidence="2 3">
    <name type="scientific">Paxillus involutus ATCC 200175</name>
    <dbReference type="NCBI Taxonomy" id="664439"/>
    <lineage>
        <taxon>Eukaryota</taxon>
        <taxon>Fungi</taxon>
        <taxon>Dikarya</taxon>
        <taxon>Basidiomycota</taxon>
        <taxon>Agaricomycotina</taxon>
        <taxon>Agaricomycetes</taxon>
        <taxon>Agaricomycetidae</taxon>
        <taxon>Boletales</taxon>
        <taxon>Paxilineae</taxon>
        <taxon>Paxillaceae</taxon>
        <taxon>Paxillus</taxon>
    </lineage>
</organism>
<sequence length="63" mass="7259">YHTSILTGAGWVSELLSGHPERIRTELGVHRHVFDILINELQSEGYTHSKHVTIEEQLSIFLY</sequence>
<dbReference type="HOGENOM" id="CLU_171507_1_1_1"/>
<dbReference type="AlphaFoldDB" id="A0A0C9T4U3"/>
<reference evidence="3" key="2">
    <citation type="submission" date="2015-01" db="EMBL/GenBank/DDBJ databases">
        <title>Evolutionary Origins and Diversification of the Mycorrhizal Mutualists.</title>
        <authorList>
            <consortium name="DOE Joint Genome Institute"/>
            <consortium name="Mycorrhizal Genomics Consortium"/>
            <person name="Kohler A."/>
            <person name="Kuo A."/>
            <person name="Nagy L.G."/>
            <person name="Floudas D."/>
            <person name="Copeland A."/>
            <person name="Barry K.W."/>
            <person name="Cichocki N."/>
            <person name="Veneault-Fourrey C."/>
            <person name="LaButti K."/>
            <person name="Lindquist E.A."/>
            <person name="Lipzen A."/>
            <person name="Lundell T."/>
            <person name="Morin E."/>
            <person name="Murat C."/>
            <person name="Riley R."/>
            <person name="Ohm R."/>
            <person name="Sun H."/>
            <person name="Tunlid A."/>
            <person name="Henrissat B."/>
            <person name="Grigoriev I.V."/>
            <person name="Hibbett D.S."/>
            <person name="Martin F."/>
        </authorList>
    </citation>
    <scope>NUCLEOTIDE SEQUENCE [LARGE SCALE GENOMIC DNA]</scope>
    <source>
        <strain evidence="3">ATCC 200175</strain>
    </source>
</reference>
<evidence type="ECO:0000259" key="1">
    <source>
        <dbReference type="Pfam" id="PF26138"/>
    </source>
</evidence>
<dbReference type="OrthoDB" id="2430314at2759"/>
<dbReference type="EMBL" id="KN819399">
    <property type="protein sequence ID" value="KIJ10670.1"/>
    <property type="molecule type" value="Genomic_DNA"/>
</dbReference>
<accession>A0A0C9T4U3</accession>
<gene>
    <name evidence="2" type="ORF">PAXINDRAFT_39492</name>
</gene>